<evidence type="ECO:0000313" key="2">
    <source>
        <dbReference type="Proteomes" id="UP000005396"/>
    </source>
</evidence>
<gene>
    <name evidence="1" type="ORF">CLOBOL_01365</name>
</gene>
<dbReference type="Proteomes" id="UP000005396">
    <property type="component" value="Unassembled WGS sequence"/>
</dbReference>
<comment type="caution">
    <text evidence="1">The sequence shown here is derived from an EMBL/GenBank/DDBJ whole genome shotgun (WGS) entry which is preliminary data.</text>
</comment>
<accession>A8RKM3</accession>
<dbReference type="EMBL" id="ABCC02000016">
    <property type="protein sequence ID" value="EDP18297.1"/>
    <property type="molecule type" value="Genomic_DNA"/>
</dbReference>
<reference evidence="1 2" key="1">
    <citation type="submission" date="2007-08" db="EMBL/GenBank/DDBJ databases">
        <authorList>
            <person name="Fulton L."/>
            <person name="Clifton S."/>
            <person name="Fulton B."/>
            <person name="Xu J."/>
            <person name="Minx P."/>
            <person name="Pepin K.H."/>
            <person name="Johnson M."/>
            <person name="Thiruvilangam P."/>
            <person name="Bhonagiri V."/>
            <person name="Nash W.E."/>
            <person name="Mardis E.R."/>
            <person name="Wilson R.K."/>
        </authorList>
    </citation>
    <scope>NUCLEOTIDE SEQUENCE [LARGE SCALE GENOMIC DNA]</scope>
    <source>
        <strain evidence="2">ATCC BAA-613 / DSM 15670 / CCUG 46953 / JCM 12243 / WAL 16351</strain>
    </source>
</reference>
<sequence length="65" mass="7687">MQYCAVYINQGLNAHREAFSPAIIIEELLLQRFLHTLAFCELLHQRTYKISLRYGKLKPCQKTDF</sequence>
<name>A8RKM3_ENTBW</name>
<proteinExistence type="predicted"/>
<evidence type="ECO:0000313" key="1">
    <source>
        <dbReference type="EMBL" id="EDP18297.1"/>
    </source>
</evidence>
<organism evidence="1 2">
    <name type="scientific">Enterocloster bolteae (strain ATCC BAA-613 / DSM 15670 / CCUG 46953 / JCM 12243 / WAL 16351)</name>
    <name type="common">Clostridium bolteae</name>
    <dbReference type="NCBI Taxonomy" id="411902"/>
    <lineage>
        <taxon>Bacteria</taxon>
        <taxon>Bacillati</taxon>
        <taxon>Bacillota</taxon>
        <taxon>Clostridia</taxon>
        <taxon>Lachnospirales</taxon>
        <taxon>Lachnospiraceae</taxon>
        <taxon>Enterocloster</taxon>
    </lineage>
</organism>
<dbReference type="AlphaFoldDB" id="A8RKM3"/>
<dbReference type="PaxDb" id="411902-CLOBOL_01365"/>
<protein>
    <submittedName>
        <fullName evidence="1">Uncharacterized protein</fullName>
    </submittedName>
</protein>
<dbReference type="HOGENOM" id="CLU_2841977_0_0_9"/>
<reference evidence="1 2" key="2">
    <citation type="submission" date="2007-09" db="EMBL/GenBank/DDBJ databases">
        <title>Draft genome sequence of Clostridium bolteae (ATCC BAA-613).</title>
        <authorList>
            <person name="Sudarsanam P."/>
            <person name="Ley R."/>
            <person name="Guruge J."/>
            <person name="Turnbaugh P.J."/>
            <person name="Mahowald M."/>
            <person name="Liep D."/>
            <person name="Gordon J."/>
        </authorList>
    </citation>
    <scope>NUCLEOTIDE SEQUENCE [LARGE SCALE GENOMIC DNA]</scope>
    <source>
        <strain evidence="2">ATCC BAA-613 / DSM 15670 / CCUG 46953 / JCM 12243 / WAL 16351</strain>
    </source>
</reference>